<keyword evidence="1" id="KW-1133">Transmembrane helix</keyword>
<dbReference type="InterPro" id="IPR022472">
    <property type="entry name" value="VPLPA-CTERM"/>
</dbReference>
<sequence>MNPRDDFTYEGDLHFGTFDGSDGTTIADWLATGGGTVTGLDTDFGALQLSKPSIGDGTATTTFFLFTTILNMVGDFVIEHDDGVAVGDDGVRIGGREGPNTVKTTEVFGFDGGEFSLLYVATNGDPSVLKVNGDLTPIPLPATLPLLLVGMGGIAMMRRKRS</sequence>
<dbReference type="InterPro" id="IPR013424">
    <property type="entry name" value="Ice-binding_C"/>
</dbReference>
<dbReference type="Proteomes" id="UP000201838">
    <property type="component" value="Unassembled WGS sequence"/>
</dbReference>
<dbReference type="RefSeq" id="WP_093973207.1">
    <property type="nucleotide sequence ID" value="NZ_FXXQ01000003.1"/>
</dbReference>
<evidence type="ECO:0000313" key="2">
    <source>
        <dbReference type="EMBL" id="SMX23229.1"/>
    </source>
</evidence>
<gene>
    <name evidence="2" type="ORF">BOA8489_01333</name>
</gene>
<evidence type="ECO:0000313" key="3">
    <source>
        <dbReference type="Proteomes" id="UP000201838"/>
    </source>
</evidence>
<dbReference type="OrthoDB" id="7875229at2"/>
<feature type="transmembrane region" description="Helical" evidence="1">
    <location>
        <begin position="138"/>
        <end position="157"/>
    </location>
</feature>
<evidence type="ECO:0008006" key="4">
    <source>
        <dbReference type="Google" id="ProtNLM"/>
    </source>
</evidence>
<keyword evidence="1" id="KW-0472">Membrane</keyword>
<dbReference type="NCBIfam" id="TIGR03370">
    <property type="entry name" value="VPLPA-CTERM"/>
    <property type="match status" value="1"/>
</dbReference>
<keyword evidence="3" id="KW-1185">Reference proteome</keyword>
<dbReference type="AlphaFoldDB" id="A0A238IXL9"/>
<dbReference type="EMBL" id="FXXQ01000003">
    <property type="protein sequence ID" value="SMX23229.1"/>
    <property type="molecule type" value="Genomic_DNA"/>
</dbReference>
<reference evidence="2 3" key="1">
    <citation type="submission" date="2017-05" db="EMBL/GenBank/DDBJ databases">
        <authorList>
            <person name="Song R."/>
            <person name="Chenine A.L."/>
            <person name="Ruprecht R.M."/>
        </authorList>
    </citation>
    <scope>NUCLEOTIDE SEQUENCE [LARGE SCALE GENOMIC DNA]</scope>
    <source>
        <strain evidence="2 3">CECT 8489</strain>
    </source>
</reference>
<proteinExistence type="predicted"/>
<dbReference type="NCBIfam" id="TIGR02595">
    <property type="entry name" value="PEP_CTERM"/>
    <property type="match status" value="1"/>
</dbReference>
<protein>
    <recommendedName>
        <fullName evidence="4">VPLPA-CTERM protein sorting domain protein</fullName>
    </recommendedName>
</protein>
<organism evidence="2 3">
    <name type="scientific">Boseongicola aestuarii</name>
    <dbReference type="NCBI Taxonomy" id="1470561"/>
    <lineage>
        <taxon>Bacteria</taxon>
        <taxon>Pseudomonadati</taxon>
        <taxon>Pseudomonadota</taxon>
        <taxon>Alphaproteobacteria</taxon>
        <taxon>Rhodobacterales</taxon>
        <taxon>Paracoccaceae</taxon>
        <taxon>Boseongicola</taxon>
    </lineage>
</organism>
<name>A0A238IXL9_9RHOB</name>
<keyword evidence="1" id="KW-0812">Transmembrane</keyword>
<accession>A0A238IXL9</accession>
<evidence type="ECO:0000256" key="1">
    <source>
        <dbReference type="SAM" id="Phobius"/>
    </source>
</evidence>